<dbReference type="RefSeq" id="XP_030983891.1">
    <property type="nucleotide sequence ID" value="XM_031123025.1"/>
</dbReference>
<protein>
    <submittedName>
        <fullName evidence="3">Uncharacterized protein</fullName>
    </submittedName>
</protein>
<reference evidence="3" key="1">
    <citation type="journal article" date="2019" name="Mol. Biol. Evol.">
        <title>Blast fungal genomes show frequent chromosomal changes, gene gains and losses, and effector gene turnover.</title>
        <authorList>
            <person name="Gomez Luciano L.B."/>
            <person name="Jason Tsai I."/>
            <person name="Chuma I."/>
            <person name="Tosa Y."/>
            <person name="Chen Y.H."/>
            <person name="Li J.Y."/>
            <person name="Li M.Y."/>
            <person name="Jade Lu M.Y."/>
            <person name="Nakayashiki H."/>
            <person name="Li W.H."/>
        </authorList>
    </citation>
    <scope>NUCLEOTIDE SEQUENCE</scope>
    <source>
        <strain evidence="3">NI907</strain>
    </source>
</reference>
<gene>
    <name evidence="3" type="ORF">PgNI_02969</name>
</gene>
<proteinExistence type="predicted"/>
<name>A0A6P8B9N5_PYRGI</name>
<accession>A0A6P8B9N5</accession>
<dbReference type="GeneID" id="41957936"/>
<dbReference type="KEGG" id="pgri:PgNI_02969"/>
<dbReference type="Proteomes" id="UP000515153">
    <property type="component" value="Unplaced"/>
</dbReference>
<evidence type="ECO:0000313" key="3">
    <source>
        <dbReference type="RefSeq" id="XP_030983891.1"/>
    </source>
</evidence>
<reference evidence="3" key="3">
    <citation type="submission" date="2025-08" db="UniProtKB">
        <authorList>
            <consortium name="RefSeq"/>
        </authorList>
    </citation>
    <scope>IDENTIFICATION</scope>
    <source>
        <strain evidence="3">NI907</strain>
    </source>
</reference>
<evidence type="ECO:0000256" key="1">
    <source>
        <dbReference type="SAM" id="MobiDB-lite"/>
    </source>
</evidence>
<evidence type="ECO:0000313" key="2">
    <source>
        <dbReference type="Proteomes" id="UP000515153"/>
    </source>
</evidence>
<feature type="region of interest" description="Disordered" evidence="1">
    <location>
        <begin position="1"/>
        <end position="21"/>
    </location>
</feature>
<sequence length="105" mass="12585">MGCCLSTGRKKIPTEKTMGDEDPSYRARHWLEPQYNGRDPEATYAEFLERFDDEEPDRRRQLAARDKTRWKTYPNGERQYINRTQPRTAIRQTYKSEDSKMKTYA</sequence>
<reference evidence="3" key="2">
    <citation type="submission" date="2019-10" db="EMBL/GenBank/DDBJ databases">
        <authorList>
            <consortium name="NCBI Genome Project"/>
        </authorList>
    </citation>
    <scope>NUCLEOTIDE SEQUENCE</scope>
    <source>
        <strain evidence="3">NI907</strain>
    </source>
</reference>
<dbReference type="AlphaFoldDB" id="A0A6P8B9N5"/>
<keyword evidence="2" id="KW-1185">Reference proteome</keyword>
<feature type="compositionally biased region" description="Basic and acidic residues" evidence="1">
    <location>
        <begin position="12"/>
        <end position="21"/>
    </location>
</feature>
<organism evidence="2 3">
    <name type="scientific">Pyricularia grisea</name>
    <name type="common">Crabgrass-specific blast fungus</name>
    <name type="synonym">Magnaporthe grisea</name>
    <dbReference type="NCBI Taxonomy" id="148305"/>
    <lineage>
        <taxon>Eukaryota</taxon>
        <taxon>Fungi</taxon>
        <taxon>Dikarya</taxon>
        <taxon>Ascomycota</taxon>
        <taxon>Pezizomycotina</taxon>
        <taxon>Sordariomycetes</taxon>
        <taxon>Sordariomycetidae</taxon>
        <taxon>Magnaporthales</taxon>
        <taxon>Pyriculariaceae</taxon>
        <taxon>Pyricularia</taxon>
    </lineage>
</organism>